<evidence type="ECO:0000313" key="3">
    <source>
        <dbReference type="Proteomes" id="UP001153269"/>
    </source>
</evidence>
<organism evidence="2 3">
    <name type="scientific">Pleuronectes platessa</name>
    <name type="common">European plaice</name>
    <dbReference type="NCBI Taxonomy" id="8262"/>
    <lineage>
        <taxon>Eukaryota</taxon>
        <taxon>Metazoa</taxon>
        <taxon>Chordata</taxon>
        <taxon>Craniata</taxon>
        <taxon>Vertebrata</taxon>
        <taxon>Euteleostomi</taxon>
        <taxon>Actinopterygii</taxon>
        <taxon>Neopterygii</taxon>
        <taxon>Teleostei</taxon>
        <taxon>Neoteleostei</taxon>
        <taxon>Acanthomorphata</taxon>
        <taxon>Carangaria</taxon>
        <taxon>Pleuronectiformes</taxon>
        <taxon>Pleuronectoidei</taxon>
        <taxon>Pleuronectidae</taxon>
        <taxon>Pleuronectes</taxon>
    </lineage>
</organism>
<evidence type="ECO:0000313" key="2">
    <source>
        <dbReference type="EMBL" id="CAB1449076.1"/>
    </source>
</evidence>
<reference evidence="2" key="1">
    <citation type="submission" date="2020-03" db="EMBL/GenBank/DDBJ databases">
        <authorList>
            <person name="Weist P."/>
        </authorList>
    </citation>
    <scope>NUCLEOTIDE SEQUENCE</scope>
</reference>
<gene>
    <name evidence="2" type="ORF">PLEPLA_LOCUS36756</name>
</gene>
<feature type="compositionally biased region" description="Basic and acidic residues" evidence="1">
    <location>
        <begin position="50"/>
        <end position="60"/>
    </location>
</feature>
<sequence>MHSTWDLEVEELRVRDDHDGFSPVSRQQESEAAVDSDSPTLQKGNKLGKNRRDQSLRRGDAVGDLESRAAASVAPRGCVSWFQLIMQQQLVPTRWQMKTDCVGGESRHSASSSLQSSLQSTDVKWPFSGSGLLQPEPQGRGIENLPLGTTRYVISCKPTQPQLLDVGMELESAHMGAHLAAWHVTGESMKAKPNESARSQNLPANICPALQLQPAPASRSPASLYSSLELQFEMCPVTVGAKNSSALIEEMREERLPSAF</sequence>
<accession>A0A9N7VB11</accession>
<protein>
    <submittedName>
        <fullName evidence="2">Uncharacterized protein</fullName>
    </submittedName>
</protein>
<name>A0A9N7VB11_PLEPL</name>
<dbReference type="EMBL" id="CADEAL010004000">
    <property type="protein sequence ID" value="CAB1449076.1"/>
    <property type="molecule type" value="Genomic_DNA"/>
</dbReference>
<proteinExistence type="predicted"/>
<comment type="caution">
    <text evidence="2">The sequence shown here is derived from an EMBL/GenBank/DDBJ whole genome shotgun (WGS) entry which is preliminary data.</text>
</comment>
<feature type="region of interest" description="Disordered" evidence="1">
    <location>
        <begin position="16"/>
        <end position="60"/>
    </location>
</feature>
<dbReference type="Proteomes" id="UP001153269">
    <property type="component" value="Unassembled WGS sequence"/>
</dbReference>
<keyword evidence="3" id="KW-1185">Reference proteome</keyword>
<dbReference type="AlphaFoldDB" id="A0A9N7VB11"/>
<evidence type="ECO:0000256" key="1">
    <source>
        <dbReference type="SAM" id="MobiDB-lite"/>
    </source>
</evidence>